<keyword evidence="2" id="KW-1185">Reference proteome</keyword>
<dbReference type="Proteomes" id="UP000192923">
    <property type="component" value="Unassembled WGS sequence"/>
</dbReference>
<accession>A0A1Y6D284</accession>
<dbReference type="EMBL" id="FXAM01000001">
    <property type="protein sequence ID" value="SMF97058.1"/>
    <property type="molecule type" value="Genomic_DNA"/>
</dbReference>
<dbReference type="RefSeq" id="WP_085215881.1">
    <property type="nucleotide sequence ID" value="NZ_FXAM01000001.1"/>
</dbReference>
<name>A0A1Y6D284_9GAMM</name>
<proteinExistence type="predicted"/>
<gene>
    <name evidence="1" type="ORF">SAMN02949497_4474</name>
</gene>
<protein>
    <submittedName>
        <fullName evidence="1">Uncharacterized protein</fullName>
    </submittedName>
</protein>
<sequence length="81" mass="8717">MSKSFEVKLKGDPEAIIAKAKVAAKNKGVDFEGNGQAGNFSGLGIEGSYSIQADTMAVEITKKPFVMPWSLIESSLRDYFA</sequence>
<organism evidence="1 2">
    <name type="scientific">Methylomagnum ishizawai</name>
    <dbReference type="NCBI Taxonomy" id="1760988"/>
    <lineage>
        <taxon>Bacteria</taxon>
        <taxon>Pseudomonadati</taxon>
        <taxon>Pseudomonadota</taxon>
        <taxon>Gammaproteobacteria</taxon>
        <taxon>Methylococcales</taxon>
        <taxon>Methylococcaceae</taxon>
        <taxon>Methylomagnum</taxon>
    </lineage>
</organism>
<dbReference type="AlphaFoldDB" id="A0A1Y6D284"/>
<reference evidence="1 2" key="1">
    <citation type="submission" date="2016-12" db="EMBL/GenBank/DDBJ databases">
        <authorList>
            <person name="Song W.-J."/>
            <person name="Kurnit D.M."/>
        </authorList>
    </citation>
    <scope>NUCLEOTIDE SEQUENCE [LARGE SCALE GENOMIC DNA]</scope>
    <source>
        <strain evidence="1 2">175</strain>
    </source>
</reference>
<evidence type="ECO:0000313" key="1">
    <source>
        <dbReference type="EMBL" id="SMF97058.1"/>
    </source>
</evidence>
<evidence type="ECO:0000313" key="2">
    <source>
        <dbReference type="Proteomes" id="UP000192923"/>
    </source>
</evidence>
<dbReference type="OrthoDB" id="5571321at2"/>